<dbReference type="RefSeq" id="WP_048878453.1">
    <property type="nucleotide sequence ID" value="NZ_BANC01000035.1"/>
</dbReference>
<dbReference type="AlphaFoldDB" id="A0A0D6PFN5"/>
<organism evidence="8 9">
    <name type="scientific">Acidocella aminolytica 101 = DSM 11237</name>
    <dbReference type="NCBI Taxonomy" id="1120923"/>
    <lineage>
        <taxon>Bacteria</taxon>
        <taxon>Pseudomonadati</taxon>
        <taxon>Pseudomonadota</taxon>
        <taxon>Alphaproteobacteria</taxon>
        <taxon>Acetobacterales</taxon>
        <taxon>Acidocellaceae</taxon>
        <taxon>Acidocella</taxon>
    </lineage>
</organism>
<reference evidence="8 9" key="1">
    <citation type="submission" date="2012-11" db="EMBL/GenBank/DDBJ databases">
        <title>Whole genome sequence of Acidocella aminolytica 101 = DSM 11237.</title>
        <authorList>
            <person name="Azuma Y."/>
            <person name="Higashiura N."/>
            <person name="Hirakawa H."/>
            <person name="Matsushita K."/>
        </authorList>
    </citation>
    <scope>NUCLEOTIDE SEQUENCE [LARGE SCALE GENOMIC DNA]</scope>
    <source>
        <strain evidence="9">101 / DSM 11237</strain>
    </source>
</reference>
<protein>
    <recommendedName>
        <fullName evidence="10">Flagellar biosynthetic export protein fliQ</fullName>
    </recommendedName>
</protein>
<evidence type="ECO:0000256" key="2">
    <source>
        <dbReference type="ARBA" id="ARBA00006156"/>
    </source>
</evidence>
<evidence type="ECO:0000256" key="6">
    <source>
        <dbReference type="ARBA" id="ARBA00023136"/>
    </source>
</evidence>
<evidence type="ECO:0000313" key="9">
    <source>
        <dbReference type="Proteomes" id="UP000032668"/>
    </source>
</evidence>
<dbReference type="EMBL" id="BANC01000035">
    <property type="protein sequence ID" value="GAN80028.1"/>
    <property type="molecule type" value="Genomic_DNA"/>
</dbReference>
<dbReference type="OrthoDB" id="9914946at2"/>
<dbReference type="PRINTS" id="PR00952">
    <property type="entry name" value="TYPE3IMQPROT"/>
</dbReference>
<dbReference type="Proteomes" id="UP000032668">
    <property type="component" value="Unassembled WGS sequence"/>
</dbReference>
<keyword evidence="6 7" id="KW-0472">Membrane</keyword>
<comment type="similarity">
    <text evidence="2">Belongs to the FliQ/MopD/SpaQ family.</text>
</comment>
<proteinExistence type="inferred from homology"/>
<comment type="caution">
    <text evidence="8">The sequence shown here is derived from an EMBL/GenBank/DDBJ whole genome shotgun (WGS) entry which is preliminary data.</text>
</comment>
<dbReference type="STRING" id="1120923.SAMN02746095_02061"/>
<keyword evidence="4 7" id="KW-0812">Transmembrane</keyword>
<sequence>MMPLYLRLFQHAFSVAFSAIWPPVLMMLLVGLVTAILQAVLQIEDATFALLPKTLVMIGIAFTGGFGALHLFEALARDFILHAPALVHQSWY</sequence>
<evidence type="ECO:0000256" key="4">
    <source>
        <dbReference type="ARBA" id="ARBA00022692"/>
    </source>
</evidence>
<dbReference type="Pfam" id="PF01313">
    <property type="entry name" value="Bac_export_3"/>
    <property type="match status" value="1"/>
</dbReference>
<feature type="transmembrane region" description="Helical" evidence="7">
    <location>
        <begin position="55"/>
        <end position="72"/>
    </location>
</feature>
<evidence type="ECO:0000313" key="8">
    <source>
        <dbReference type="EMBL" id="GAN80028.1"/>
    </source>
</evidence>
<keyword evidence="5 7" id="KW-1133">Transmembrane helix</keyword>
<evidence type="ECO:0000256" key="5">
    <source>
        <dbReference type="ARBA" id="ARBA00022989"/>
    </source>
</evidence>
<comment type="subcellular location">
    <subcellularLocation>
        <location evidence="1">Cell membrane</location>
        <topology evidence="1">Multi-pass membrane protein</topology>
    </subcellularLocation>
</comment>
<name>A0A0D6PFN5_9PROT</name>
<dbReference type="GO" id="GO:0009306">
    <property type="term" value="P:protein secretion"/>
    <property type="evidence" value="ECO:0007669"/>
    <property type="project" value="InterPro"/>
</dbReference>
<keyword evidence="3" id="KW-1003">Cell membrane</keyword>
<accession>A0A0D6PFN5</accession>
<dbReference type="GO" id="GO:0005886">
    <property type="term" value="C:plasma membrane"/>
    <property type="evidence" value="ECO:0007669"/>
    <property type="project" value="UniProtKB-SubCell"/>
</dbReference>
<evidence type="ECO:0000256" key="1">
    <source>
        <dbReference type="ARBA" id="ARBA00004651"/>
    </source>
</evidence>
<evidence type="ECO:0008006" key="10">
    <source>
        <dbReference type="Google" id="ProtNLM"/>
    </source>
</evidence>
<evidence type="ECO:0000256" key="7">
    <source>
        <dbReference type="SAM" id="Phobius"/>
    </source>
</evidence>
<dbReference type="InterPro" id="IPR002191">
    <property type="entry name" value="Bac_export_3"/>
</dbReference>
<feature type="transmembrane region" description="Helical" evidence="7">
    <location>
        <begin position="20"/>
        <end position="43"/>
    </location>
</feature>
<evidence type="ECO:0000256" key="3">
    <source>
        <dbReference type="ARBA" id="ARBA00022475"/>
    </source>
</evidence>
<gene>
    <name evidence="8" type="ORF">Aam_035_035</name>
</gene>
<keyword evidence="9" id="KW-1185">Reference proteome</keyword>